<comment type="caution">
    <text evidence="3">The sequence shown here is derived from an EMBL/GenBank/DDBJ whole genome shotgun (WGS) entry which is preliminary data.</text>
</comment>
<evidence type="ECO:0008006" key="6">
    <source>
        <dbReference type="Google" id="ProtNLM"/>
    </source>
</evidence>
<name>A0A0K9YP67_9BACL</name>
<gene>
    <name evidence="3" type="ORF">ADS79_29535</name>
    <name evidence="2" type="ORF">BRE01_23660</name>
</gene>
<protein>
    <recommendedName>
        <fullName evidence="6">DUF4179 domain-containing protein</fullName>
    </recommendedName>
</protein>
<dbReference type="EMBL" id="LGIQ01000011">
    <property type="protein sequence ID" value="KNB69970.1"/>
    <property type="molecule type" value="Genomic_DNA"/>
</dbReference>
<reference evidence="3" key="2">
    <citation type="submission" date="2015-07" db="EMBL/GenBank/DDBJ databases">
        <title>MeaNS - Measles Nucleotide Surveillance Program.</title>
        <authorList>
            <person name="Tran T."/>
            <person name="Druce J."/>
        </authorList>
    </citation>
    <scope>NUCLEOTIDE SEQUENCE</scope>
    <source>
        <strain evidence="3">DSM 9887</strain>
    </source>
</reference>
<evidence type="ECO:0000256" key="1">
    <source>
        <dbReference type="SAM" id="Phobius"/>
    </source>
</evidence>
<evidence type="ECO:0000313" key="3">
    <source>
        <dbReference type="EMBL" id="KNB69970.1"/>
    </source>
</evidence>
<evidence type="ECO:0000313" key="4">
    <source>
        <dbReference type="Proteomes" id="UP000036834"/>
    </source>
</evidence>
<feature type="transmembrane region" description="Helical" evidence="1">
    <location>
        <begin position="48"/>
        <end position="66"/>
    </location>
</feature>
<reference evidence="2 5" key="3">
    <citation type="submission" date="2019-06" db="EMBL/GenBank/DDBJ databases">
        <title>Whole genome shotgun sequence of Brevibacillus reuszeri NBRC 15719.</title>
        <authorList>
            <person name="Hosoyama A."/>
            <person name="Uohara A."/>
            <person name="Ohji S."/>
            <person name="Ichikawa N."/>
        </authorList>
    </citation>
    <scope>NUCLEOTIDE SEQUENCE [LARGE SCALE GENOMIC DNA]</scope>
    <source>
        <strain evidence="2 5">NBRC 15719</strain>
    </source>
</reference>
<reference evidence="4" key="1">
    <citation type="submission" date="2015-07" db="EMBL/GenBank/DDBJ databases">
        <title>Genome sequencing project for genomic taxonomy and phylogenomics of Bacillus-like bacteria.</title>
        <authorList>
            <person name="Liu B."/>
            <person name="Wang J."/>
            <person name="Zhu Y."/>
            <person name="Liu G."/>
            <person name="Chen Q."/>
            <person name="Chen Z."/>
            <person name="Lan J."/>
            <person name="Che J."/>
            <person name="Ge C."/>
            <person name="Shi H."/>
            <person name="Pan Z."/>
            <person name="Liu X."/>
        </authorList>
    </citation>
    <scope>NUCLEOTIDE SEQUENCE [LARGE SCALE GENOMIC DNA]</scope>
    <source>
        <strain evidence="4">DSM 9887</strain>
    </source>
</reference>
<keyword evidence="1" id="KW-0812">Transmembrane</keyword>
<evidence type="ECO:0000313" key="2">
    <source>
        <dbReference type="EMBL" id="GED68664.1"/>
    </source>
</evidence>
<accession>A0A0K9YP67</accession>
<dbReference type="Proteomes" id="UP000036834">
    <property type="component" value="Unassembled WGS sequence"/>
</dbReference>
<dbReference type="OrthoDB" id="2461311at2"/>
<dbReference type="EMBL" id="BJON01000009">
    <property type="protein sequence ID" value="GED68664.1"/>
    <property type="molecule type" value="Genomic_DNA"/>
</dbReference>
<organism evidence="3 4">
    <name type="scientific">Brevibacillus reuszeri</name>
    <dbReference type="NCBI Taxonomy" id="54915"/>
    <lineage>
        <taxon>Bacteria</taxon>
        <taxon>Bacillati</taxon>
        <taxon>Bacillota</taxon>
        <taxon>Bacilli</taxon>
        <taxon>Bacillales</taxon>
        <taxon>Paenibacillaceae</taxon>
        <taxon>Brevibacillus</taxon>
    </lineage>
</organism>
<dbReference type="AlphaFoldDB" id="A0A0K9YP67"/>
<dbReference type="PATRIC" id="fig|54915.3.peg.5125"/>
<proteinExistence type="predicted"/>
<dbReference type="RefSeq" id="WP_049742010.1">
    <property type="nucleotide sequence ID" value="NZ_BJON01000009.1"/>
</dbReference>
<dbReference type="Proteomes" id="UP000319578">
    <property type="component" value="Unassembled WGS sequence"/>
</dbReference>
<keyword evidence="1" id="KW-1133">Transmembrane helix</keyword>
<keyword evidence="5" id="KW-1185">Reference proteome</keyword>
<evidence type="ECO:0000313" key="5">
    <source>
        <dbReference type="Proteomes" id="UP000319578"/>
    </source>
</evidence>
<sequence>MSEDRVWKEWSQSAKQAVKEQYPFQLQPLETEVLKKIQLQNRRRPWRIAAWTAGVAVSATFFLQVVQPLHRVEDLFGLTGAQQYPAQFEWSTPDQGFSQARDHGYPILPEIKVEKDGFTFQLKDLMVDQRRITYTLLVSGEKLEEIVRDNDEDKKFALLYGGLIVNLGEMSLRGGASTDLQPIKGTNYFVIKANYLLESQKMRELMNQPNPVLPVVIERQNKDSNEVLAEIRVPLPKAVLAAEKVIEPIQGSHAEMGADKLVDNLSVNQIVAAPTIMLVELEAKLNNGFELKRLQNARLVDEKGKEYSAVDDTINPNVERILGTDKYTLKFIPSLYFADLPEGLELRFSGIVANREMGESLVLDRNAKYPQDIPFGKQTLRIQQVYYKDDHLFIVIPNKEPEEITLRIDNQIYKDFIIADSLETVTFSFPVKKKDSYELWLSGFEREESTFEGVIPITPKK</sequence>
<dbReference type="STRING" id="54915.ADS79_29535"/>
<keyword evidence="1" id="KW-0472">Membrane</keyword>